<dbReference type="Gene3D" id="3.50.50.60">
    <property type="entry name" value="FAD/NAD(P)-binding domain"/>
    <property type="match status" value="1"/>
</dbReference>
<dbReference type="SUPFAM" id="SSF51905">
    <property type="entry name" value="FAD/NAD(P)-binding domain"/>
    <property type="match status" value="1"/>
</dbReference>
<protein>
    <recommendedName>
        <fullName evidence="1">Glucose-methanol-choline oxidoreductase C-terminal domain-containing protein</fullName>
    </recommendedName>
</protein>
<dbReference type="InterPro" id="IPR007867">
    <property type="entry name" value="GMC_OxRtase_C"/>
</dbReference>
<proteinExistence type="predicted"/>
<gene>
    <name evidence="2" type="ORF">BV401_35150</name>
</gene>
<evidence type="ECO:0000259" key="1">
    <source>
        <dbReference type="Pfam" id="PF05199"/>
    </source>
</evidence>
<evidence type="ECO:0000313" key="3">
    <source>
        <dbReference type="Proteomes" id="UP000187851"/>
    </source>
</evidence>
<dbReference type="InterPro" id="IPR036188">
    <property type="entry name" value="FAD/NAD-bd_sf"/>
</dbReference>
<dbReference type="Pfam" id="PF05199">
    <property type="entry name" value="GMC_oxred_C"/>
    <property type="match status" value="1"/>
</dbReference>
<organism evidence="2 3">
    <name type="scientific">Streptomyces autolyticus</name>
    <dbReference type="NCBI Taxonomy" id="75293"/>
    <lineage>
        <taxon>Bacteria</taxon>
        <taxon>Bacillati</taxon>
        <taxon>Actinomycetota</taxon>
        <taxon>Actinomycetes</taxon>
        <taxon>Kitasatosporales</taxon>
        <taxon>Streptomycetaceae</taxon>
        <taxon>Streptomyces</taxon>
    </lineage>
</organism>
<dbReference type="RefSeq" id="WP_079259507.1">
    <property type="nucleotide sequence ID" value="NZ_CP019458.1"/>
</dbReference>
<evidence type="ECO:0000313" key="2">
    <source>
        <dbReference type="EMBL" id="AQA14871.1"/>
    </source>
</evidence>
<accession>A0ABM6HLA6</accession>
<sequence>MFRRRPWHPTTHQSLRIVDASTIPSIISGNPNSTVLAIAERAATYLTSENDTSGRSSLQPVDE</sequence>
<dbReference type="Proteomes" id="UP000187851">
    <property type="component" value="Chromosome"/>
</dbReference>
<dbReference type="EMBL" id="CP019458">
    <property type="protein sequence ID" value="AQA14871.1"/>
    <property type="molecule type" value="Genomic_DNA"/>
</dbReference>
<reference evidence="2 3" key="1">
    <citation type="journal article" date="2017" name="J. Biotechnol.">
        <title>The complete genome sequence of Streptomyces autolyticus CGMCC 0516, the producer of geldanamycin, autolytimycin, reblastatin and elaiophylin.</title>
        <authorList>
            <person name="Yin M."/>
            <person name="Jiang M."/>
            <person name="Ren Z."/>
            <person name="Dong Y."/>
            <person name="Lu T."/>
        </authorList>
    </citation>
    <scope>NUCLEOTIDE SEQUENCE [LARGE SCALE GENOMIC DNA]</scope>
    <source>
        <strain evidence="2 3">CGMCC0516</strain>
    </source>
</reference>
<keyword evidence="3" id="KW-1185">Reference proteome</keyword>
<feature type="domain" description="Glucose-methanol-choline oxidoreductase C-terminal" evidence="1">
    <location>
        <begin position="12"/>
        <end position="39"/>
    </location>
</feature>
<name>A0ABM6HLA6_9ACTN</name>